<reference evidence="3 4" key="1">
    <citation type="submission" date="2016-02" db="EMBL/GenBank/DDBJ databases">
        <title>Genome analysis of coral dinoflagellate symbionts highlights evolutionary adaptations to a symbiotic lifestyle.</title>
        <authorList>
            <person name="Aranda M."/>
            <person name="Li Y."/>
            <person name="Liew Y.J."/>
            <person name="Baumgarten S."/>
            <person name="Simakov O."/>
            <person name="Wilson M."/>
            <person name="Piel J."/>
            <person name="Ashoor H."/>
            <person name="Bougouffa S."/>
            <person name="Bajic V.B."/>
            <person name="Ryu T."/>
            <person name="Ravasi T."/>
            <person name="Bayer T."/>
            <person name="Micklem G."/>
            <person name="Kim H."/>
            <person name="Bhak J."/>
            <person name="Lajeunesse T.C."/>
            <person name="Voolstra C.R."/>
        </authorList>
    </citation>
    <scope>NUCLEOTIDE SEQUENCE [LARGE SCALE GENOMIC DNA]</scope>
    <source>
        <strain evidence="3 4">CCMP2467</strain>
    </source>
</reference>
<dbReference type="OrthoDB" id="421346at2759"/>
<evidence type="ECO:0000256" key="2">
    <source>
        <dbReference type="SAM" id="MobiDB-lite"/>
    </source>
</evidence>
<gene>
    <name evidence="3" type="ORF">AK812_SmicGene692</name>
</gene>
<organism evidence="3 4">
    <name type="scientific">Symbiodinium microadriaticum</name>
    <name type="common">Dinoflagellate</name>
    <name type="synonym">Zooxanthella microadriatica</name>
    <dbReference type="NCBI Taxonomy" id="2951"/>
    <lineage>
        <taxon>Eukaryota</taxon>
        <taxon>Sar</taxon>
        <taxon>Alveolata</taxon>
        <taxon>Dinophyceae</taxon>
        <taxon>Suessiales</taxon>
        <taxon>Symbiodiniaceae</taxon>
        <taxon>Symbiodinium</taxon>
    </lineage>
</organism>
<dbReference type="AlphaFoldDB" id="A0A1Q9F614"/>
<feature type="region of interest" description="Disordered" evidence="2">
    <location>
        <begin position="47"/>
        <end position="81"/>
    </location>
</feature>
<keyword evidence="1" id="KW-0175">Coiled coil</keyword>
<feature type="region of interest" description="Disordered" evidence="2">
    <location>
        <begin position="471"/>
        <end position="505"/>
    </location>
</feature>
<dbReference type="EMBL" id="LSRX01000007">
    <property type="protein sequence ID" value="OLQ15113.1"/>
    <property type="molecule type" value="Genomic_DNA"/>
</dbReference>
<comment type="caution">
    <text evidence="3">The sequence shown here is derived from an EMBL/GenBank/DDBJ whole genome shotgun (WGS) entry which is preliminary data.</text>
</comment>
<evidence type="ECO:0000313" key="3">
    <source>
        <dbReference type="EMBL" id="OLQ15113.1"/>
    </source>
</evidence>
<keyword evidence="4" id="KW-1185">Reference proteome</keyword>
<evidence type="ECO:0000256" key="1">
    <source>
        <dbReference type="SAM" id="Coils"/>
    </source>
</evidence>
<sequence length="825" mass="91027">MQAMLLALRRRLRLPLPMQGRHIAVIVELLGTKRQRTAVEIYLTQKETEPEEASCPSGLDGGGKGSDRKNAKGAFGKGKGQLMAPDVKDLLHAPKPGSLNAAPKAAGISTGWSSDALLMALLPHLPQDGLPLAIQAQIGTFKQSNTALEGKQLHALVAQKSQAEKEINKIQLQRDKYERGWAQYVAQMSELFMQQLTNRFQIAKVGDGHVIHCYTDDPRWPYAKPDDGTIVGERIGMPFTEHDLLRFVVKLASPHMLCVIGHQDETIDAWWSGLRSMLMFECDGSDKQKPINRNGRHLERLLIDFELARTRPLDAFERQVVTWISPKLLESMIDYALLPQAWEANFVTLGEPDEALQNMGAVLSIWGLRQMQAGKATGFSGIPSEALGAVALQAADVLYPVLMKITIGGVAPQAPEVDPSKAHRLITRKKMFALLTCPSVLQDAQDGLQRLTAGPTRGTGLLLVATSSTRSRLAQRNSKRRPLRSEVDDITQETESPLNGAKEGVAAGSLQSPVCPNLKEELAQRHSICPGIGYEFKAEANRRQRDQGINCGQHGMSCGEIYAARHVQNHAGQCRAVMQDAPLNVGLVCGTGWAHRIHPMPSAPNVSRATVQTRPSVMRTGLSGAALHGAAMVALTRLTMKSIHTTSVLTGGVPAWRREWRAKLRLVVRGLVITANLEWEPDQQRLFAVAQTRYFPAKHLKGSGEKSRDHKEQRDDRAGQVDMLCYAMPRKEDAGLLFTRQVFHLKLHVQMRPSGCQANPLVLVRGRNLGNVRFAVHFKCSNFEQLGACKFLDKGAMKERKCLLKSSIDLSYAKQSSKRKGFKQT</sequence>
<dbReference type="Proteomes" id="UP000186817">
    <property type="component" value="Unassembled WGS sequence"/>
</dbReference>
<evidence type="ECO:0000313" key="4">
    <source>
        <dbReference type="Proteomes" id="UP000186817"/>
    </source>
</evidence>
<feature type="coiled-coil region" evidence="1">
    <location>
        <begin position="153"/>
        <end position="180"/>
    </location>
</feature>
<protein>
    <submittedName>
        <fullName evidence="3">Uncharacterized protein</fullName>
    </submittedName>
</protein>
<proteinExistence type="predicted"/>
<name>A0A1Q9F614_SYMMI</name>
<accession>A0A1Q9F614</accession>